<sequence length="112" mass="11792">MASGRRSGGSMGSPAPGECTRLGQLNRTIDGAGRVSSRLVSGATTCSGAMLERNHLCSAGHNGSRAAVRYSRRAARAARGANELHELAALKSEDARQQYTAGRLCSRFDRTV</sequence>
<organism evidence="2 3">
    <name type="scientific">Olea europaea subsp. europaea</name>
    <dbReference type="NCBI Taxonomy" id="158383"/>
    <lineage>
        <taxon>Eukaryota</taxon>
        <taxon>Viridiplantae</taxon>
        <taxon>Streptophyta</taxon>
        <taxon>Embryophyta</taxon>
        <taxon>Tracheophyta</taxon>
        <taxon>Spermatophyta</taxon>
        <taxon>Magnoliopsida</taxon>
        <taxon>eudicotyledons</taxon>
        <taxon>Gunneridae</taxon>
        <taxon>Pentapetalae</taxon>
        <taxon>asterids</taxon>
        <taxon>lamiids</taxon>
        <taxon>Lamiales</taxon>
        <taxon>Oleaceae</taxon>
        <taxon>Oleeae</taxon>
        <taxon>Olea</taxon>
    </lineage>
</organism>
<dbReference type="EMBL" id="CACTIH010007260">
    <property type="protein sequence ID" value="CAA3006381.1"/>
    <property type="molecule type" value="Genomic_DNA"/>
</dbReference>
<feature type="region of interest" description="Disordered" evidence="1">
    <location>
        <begin position="1"/>
        <end position="22"/>
    </location>
</feature>
<accession>A0A8S0TLV8</accession>
<gene>
    <name evidence="2" type="ORF">OLEA9_A029495</name>
</gene>
<proteinExistence type="predicted"/>
<dbReference type="Gramene" id="OE9A029495T1">
    <property type="protein sequence ID" value="OE9A029495C1"/>
    <property type="gene ID" value="OE9A029495"/>
</dbReference>
<evidence type="ECO:0000256" key="1">
    <source>
        <dbReference type="SAM" id="MobiDB-lite"/>
    </source>
</evidence>
<evidence type="ECO:0000313" key="3">
    <source>
        <dbReference type="Proteomes" id="UP000594638"/>
    </source>
</evidence>
<keyword evidence="3" id="KW-1185">Reference proteome</keyword>
<evidence type="ECO:0000313" key="2">
    <source>
        <dbReference type="EMBL" id="CAA3006381.1"/>
    </source>
</evidence>
<dbReference type="Proteomes" id="UP000594638">
    <property type="component" value="Unassembled WGS sequence"/>
</dbReference>
<reference evidence="2 3" key="1">
    <citation type="submission" date="2019-12" db="EMBL/GenBank/DDBJ databases">
        <authorList>
            <person name="Alioto T."/>
            <person name="Alioto T."/>
            <person name="Gomez Garrido J."/>
        </authorList>
    </citation>
    <scope>NUCLEOTIDE SEQUENCE [LARGE SCALE GENOMIC DNA]</scope>
</reference>
<dbReference type="AlphaFoldDB" id="A0A8S0TLV8"/>
<feature type="compositionally biased region" description="Gly residues" evidence="1">
    <location>
        <begin position="1"/>
        <end position="11"/>
    </location>
</feature>
<name>A0A8S0TLV8_OLEEU</name>
<comment type="caution">
    <text evidence="2">The sequence shown here is derived from an EMBL/GenBank/DDBJ whole genome shotgun (WGS) entry which is preliminary data.</text>
</comment>
<protein>
    <submittedName>
        <fullName evidence="2">Uncharacterized protein</fullName>
    </submittedName>
</protein>